<dbReference type="Proteomes" id="UP000600026">
    <property type="component" value="Unassembled WGS sequence"/>
</dbReference>
<evidence type="ECO:0000313" key="3">
    <source>
        <dbReference type="Proteomes" id="UP000600026"/>
    </source>
</evidence>
<accession>A0A919GWL7</accession>
<dbReference type="InterPro" id="IPR011051">
    <property type="entry name" value="RmlC_Cupin_sf"/>
</dbReference>
<dbReference type="OrthoDB" id="4105826at2"/>
<feature type="domain" description="Cupin type-2" evidence="1">
    <location>
        <begin position="148"/>
        <end position="214"/>
    </location>
</feature>
<dbReference type="CDD" id="cd10547">
    <property type="entry name" value="cupin_BacB_C"/>
    <property type="match status" value="1"/>
</dbReference>
<gene>
    <name evidence="2" type="primary">bacB</name>
    <name evidence="2" type="ORF">Sxan_36270</name>
</gene>
<evidence type="ECO:0000259" key="1">
    <source>
        <dbReference type="Pfam" id="PF07883"/>
    </source>
</evidence>
<dbReference type="Gene3D" id="2.60.120.10">
    <property type="entry name" value="Jelly Rolls"/>
    <property type="match status" value="2"/>
</dbReference>
<protein>
    <submittedName>
        <fullName evidence="2">H2HPP isomerase</fullName>
    </submittedName>
</protein>
<dbReference type="GO" id="GO:0016853">
    <property type="term" value="F:isomerase activity"/>
    <property type="evidence" value="ECO:0007669"/>
    <property type="project" value="UniProtKB-KW"/>
</dbReference>
<dbReference type="Pfam" id="PF07883">
    <property type="entry name" value="Cupin_2"/>
    <property type="match status" value="1"/>
</dbReference>
<dbReference type="InterPro" id="IPR013096">
    <property type="entry name" value="Cupin_2"/>
</dbReference>
<dbReference type="InterPro" id="IPR052535">
    <property type="entry name" value="Bacilysin_H2HPP_isomerase"/>
</dbReference>
<dbReference type="AlphaFoldDB" id="A0A919GWL7"/>
<sequence>MTTQTHERRYFPAPDVVIHDNGVRHESYRRDDTEVRVTFIPPGVTAINGSRAEAQVGMVVSGELSVTVEGATKLMRPEQDVYVVPPLVGLHAVNPSADQTVLLEITRSKSGETYPAPDGYFLGPLESRKFVKMDVTFFLADWIELMLADIPGGGQMPYHKHSHEQIGICLDGRYDMTVEETSHELRFGGTYFCASQEGHSAENPHTALARSLNIFIPPRYHRVPKPETEQENP</sequence>
<dbReference type="SUPFAM" id="SSF51182">
    <property type="entry name" value="RmlC-like cupins"/>
    <property type="match status" value="1"/>
</dbReference>
<dbReference type="PANTHER" id="PTHR40112">
    <property type="entry name" value="H2HPP ISOMERASE"/>
    <property type="match status" value="1"/>
</dbReference>
<evidence type="ECO:0000313" key="2">
    <source>
        <dbReference type="EMBL" id="GHI86263.1"/>
    </source>
</evidence>
<keyword evidence="3" id="KW-1185">Reference proteome</keyword>
<reference evidence="2" key="1">
    <citation type="submission" date="2020-09" db="EMBL/GenBank/DDBJ databases">
        <title>Whole genome shotgun sequence of Streptomyces xanthophaeus NBRC 12829.</title>
        <authorList>
            <person name="Komaki H."/>
            <person name="Tamura T."/>
        </authorList>
    </citation>
    <scope>NUCLEOTIDE SEQUENCE</scope>
    <source>
        <strain evidence="2">NBRC 12829</strain>
    </source>
</reference>
<proteinExistence type="predicted"/>
<organism evidence="2 3">
    <name type="scientific">Streptomyces xanthophaeus</name>
    <dbReference type="NCBI Taxonomy" id="67385"/>
    <lineage>
        <taxon>Bacteria</taxon>
        <taxon>Bacillati</taxon>
        <taxon>Actinomycetota</taxon>
        <taxon>Actinomycetes</taxon>
        <taxon>Kitasatosporales</taxon>
        <taxon>Streptomycetaceae</taxon>
        <taxon>Streptomyces</taxon>
    </lineage>
</organism>
<keyword evidence="2" id="KW-0413">Isomerase</keyword>
<dbReference type="PANTHER" id="PTHR40112:SF1">
    <property type="entry name" value="H2HPP ISOMERASE"/>
    <property type="match status" value="1"/>
</dbReference>
<name>A0A919GWL7_9ACTN</name>
<comment type="caution">
    <text evidence="2">The sequence shown here is derived from an EMBL/GenBank/DDBJ whole genome shotgun (WGS) entry which is preliminary data.</text>
</comment>
<dbReference type="EMBL" id="BNEE01000006">
    <property type="protein sequence ID" value="GHI86263.1"/>
    <property type="molecule type" value="Genomic_DNA"/>
</dbReference>
<dbReference type="InterPro" id="IPR014710">
    <property type="entry name" value="RmlC-like_jellyroll"/>
</dbReference>
<dbReference type="RefSeq" id="WP_031149676.1">
    <property type="nucleotide sequence ID" value="NZ_BNEE01000006.1"/>
</dbReference>